<organism evidence="5 6">
    <name type="scientific">Martelella alba</name>
    <dbReference type="NCBI Taxonomy" id="2590451"/>
    <lineage>
        <taxon>Bacteria</taxon>
        <taxon>Pseudomonadati</taxon>
        <taxon>Pseudomonadota</taxon>
        <taxon>Alphaproteobacteria</taxon>
        <taxon>Hyphomicrobiales</taxon>
        <taxon>Aurantimonadaceae</taxon>
        <taxon>Martelella</taxon>
    </lineage>
</organism>
<dbReference type="InterPro" id="IPR006805">
    <property type="entry name" value="Anth_synth_I_N"/>
</dbReference>
<gene>
    <name evidence="5" type="primary">pabB</name>
    <name evidence="5" type="ORF">FCN80_03310</name>
</gene>
<dbReference type="PANTHER" id="PTHR11236:SF50">
    <property type="entry name" value="AMINODEOXYCHORISMATE SYNTHASE COMPONENT 1"/>
    <property type="match status" value="1"/>
</dbReference>
<dbReference type="EC" id="2.6.1.85" evidence="1"/>
<keyword evidence="6" id="KW-1185">Reference proteome</keyword>
<evidence type="ECO:0000259" key="3">
    <source>
        <dbReference type="Pfam" id="PF00425"/>
    </source>
</evidence>
<dbReference type="RefSeq" id="WP_136988465.1">
    <property type="nucleotide sequence ID" value="NZ_SZPQ01000002.1"/>
</dbReference>
<dbReference type="InterPro" id="IPR005802">
    <property type="entry name" value="ADC_synth_comp_1"/>
</dbReference>
<feature type="domain" description="Chorismate-utilising enzyme C-terminal" evidence="3">
    <location>
        <begin position="190"/>
        <end position="443"/>
    </location>
</feature>
<evidence type="ECO:0000256" key="2">
    <source>
        <dbReference type="ARBA" id="ARBA00022679"/>
    </source>
</evidence>
<keyword evidence="2" id="KW-0808">Transferase</keyword>
<reference evidence="5 6" key="1">
    <citation type="submission" date="2019-04" db="EMBL/GenBank/DDBJ databases">
        <authorList>
            <person name="Li M."/>
            <person name="Gao C."/>
        </authorList>
    </citation>
    <scope>NUCLEOTIDE SEQUENCE [LARGE SCALE GENOMIC DNA]</scope>
    <source>
        <strain evidence="5 6">BGMRC 2031</strain>
    </source>
</reference>
<name>A0ABY2SQE4_9HYPH</name>
<evidence type="ECO:0000313" key="5">
    <source>
        <dbReference type="EMBL" id="TKI08190.1"/>
    </source>
</evidence>
<dbReference type="EMBL" id="SZPQ01000002">
    <property type="protein sequence ID" value="TKI08190.1"/>
    <property type="molecule type" value="Genomic_DNA"/>
</dbReference>
<protein>
    <recommendedName>
        <fullName evidence="1">aminodeoxychorismate synthase</fullName>
        <ecNumber evidence="1">2.6.1.85</ecNumber>
    </recommendedName>
</protein>
<dbReference type="Proteomes" id="UP000305202">
    <property type="component" value="Unassembled WGS sequence"/>
</dbReference>
<dbReference type="NCBIfam" id="TIGR00553">
    <property type="entry name" value="pabB"/>
    <property type="match status" value="1"/>
</dbReference>
<dbReference type="PRINTS" id="PR00095">
    <property type="entry name" value="ANTSNTHASEI"/>
</dbReference>
<dbReference type="Pfam" id="PF00425">
    <property type="entry name" value="Chorismate_bind"/>
    <property type="match status" value="1"/>
</dbReference>
<comment type="caution">
    <text evidence="5">The sequence shown here is derived from an EMBL/GenBank/DDBJ whole genome shotgun (WGS) entry which is preliminary data.</text>
</comment>
<dbReference type="NCBIfam" id="NF012009">
    <property type="entry name" value="PRK15465.1"/>
    <property type="match status" value="1"/>
</dbReference>
<dbReference type="PANTHER" id="PTHR11236">
    <property type="entry name" value="AMINOBENZOATE/ANTHRANILATE SYNTHASE"/>
    <property type="match status" value="1"/>
</dbReference>
<sequence>MSAKSPQLIELPYRPEAIVEAFAPYSARPWSALLHSGHADHPDSRFDIMVASPAATLVTRGKDTEIRRGDHIWHSDGCPFDLLRQQLDSLNIRPDAMEDLPFLGGALGLFGYDLARRLETLPCHAERDIDLPDMAVGIYDWAVIADHRRRRLTLLSYTDAAGRAAELQSARRPAAAPFRLTGSWESNMSRRQYGERFRRIQAHLLAGDCYQVCLAQRFTAPYQGDEWPAFLRLLAGNRAPFSAFIRLHGQAVLSLSPERFLQVRHRQIQTRPIKGTLPRLPGARQDRLQGERLAASAKDRAENLMIVDLLRNDIGRIAQPGSVRVPELFKIEAFPAVHHMVSTITAMLPPERHPSELLRACFPGGSITGAPKVSAMQIIDRLEPHRRNAWCGSIGYLSFCGSMDCNIAIRTLIAERRRLHCWAGGGIVADSREEAEYQETLDKLAAILPVLEAPNDHEYA</sequence>
<dbReference type="InterPro" id="IPR015890">
    <property type="entry name" value="Chorismate_C"/>
</dbReference>
<dbReference type="Gene3D" id="3.60.120.10">
    <property type="entry name" value="Anthranilate synthase"/>
    <property type="match status" value="1"/>
</dbReference>
<dbReference type="InterPro" id="IPR019999">
    <property type="entry name" value="Anth_synth_I-like"/>
</dbReference>
<proteinExistence type="predicted"/>
<feature type="domain" description="Anthranilate synthase component I N-terminal" evidence="4">
    <location>
        <begin position="19"/>
        <end position="154"/>
    </location>
</feature>
<dbReference type="SUPFAM" id="SSF56322">
    <property type="entry name" value="ADC synthase"/>
    <property type="match status" value="1"/>
</dbReference>
<dbReference type="InterPro" id="IPR005801">
    <property type="entry name" value="ADC_synthase"/>
</dbReference>
<evidence type="ECO:0000256" key="1">
    <source>
        <dbReference type="ARBA" id="ARBA00013139"/>
    </source>
</evidence>
<evidence type="ECO:0000313" key="6">
    <source>
        <dbReference type="Proteomes" id="UP000305202"/>
    </source>
</evidence>
<dbReference type="Pfam" id="PF04715">
    <property type="entry name" value="Anth_synt_I_N"/>
    <property type="match status" value="1"/>
</dbReference>
<evidence type="ECO:0000259" key="4">
    <source>
        <dbReference type="Pfam" id="PF04715"/>
    </source>
</evidence>
<accession>A0ABY2SQE4</accession>